<evidence type="ECO:0000256" key="5">
    <source>
        <dbReference type="ARBA" id="ARBA00022692"/>
    </source>
</evidence>
<name>A0A9P7D3N3_9AGAM</name>
<evidence type="ECO:0000256" key="3">
    <source>
        <dbReference type="ARBA" id="ARBA00007282"/>
    </source>
</evidence>
<feature type="transmembrane region" description="Helical" evidence="8">
    <location>
        <begin position="185"/>
        <end position="203"/>
    </location>
</feature>
<reference evidence="10" key="1">
    <citation type="journal article" date="2020" name="New Phytol.">
        <title>Comparative genomics reveals dynamic genome evolution in host specialist ectomycorrhizal fungi.</title>
        <authorList>
            <person name="Lofgren L.A."/>
            <person name="Nguyen N.H."/>
            <person name="Vilgalys R."/>
            <person name="Ruytinx J."/>
            <person name="Liao H.L."/>
            <person name="Branco S."/>
            <person name="Kuo A."/>
            <person name="LaButti K."/>
            <person name="Lipzen A."/>
            <person name="Andreopoulos W."/>
            <person name="Pangilinan J."/>
            <person name="Riley R."/>
            <person name="Hundley H."/>
            <person name="Na H."/>
            <person name="Barry K."/>
            <person name="Grigoriev I.V."/>
            <person name="Stajich J.E."/>
            <person name="Kennedy P.G."/>
        </authorList>
    </citation>
    <scope>NUCLEOTIDE SEQUENCE</scope>
    <source>
        <strain evidence="10">DOB743</strain>
    </source>
</reference>
<proteinExistence type="inferred from homology"/>
<dbReference type="GO" id="GO:0016020">
    <property type="term" value="C:membrane"/>
    <property type="evidence" value="ECO:0007669"/>
    <property type="project" value="UniProtKB-SubCell"/>
</dbReference>
<keyword evidence="11" id="KW-1185">Reference proteome</keyword>
<comment type="caution">
    <text evidence="10">The sequence shown here is derived from an EMBL/GenBank/DDBJ whole genome shotgun (WGS) entry which is preliminary data.</text>
</comment>
<dbReference type="OrthoDB" id="1077582at2759"/>
<accession>A0A9P7D3N3</accession>
<dbReference type="GO" id="GO:0008374">
    <property type="term" value="F:O-acyltransferase activity"/>
    <property type="evidence" value="ECO:0007669"/>
    <property type="project" value="InterPro"/>
</dbReference>
<feature type="transmembrane region" description="Helical" evidence="8">
    <location>
        <begin position="330"/>
        <end position="353"/>
    </location>
</feature>
<dbReference type="EMBL" id="JABBWD010000018">
    <property type="protein sequence ID" value="KAG1777917.1"/>
    <property type="molecule type" value="Genomic_DNA"/>
</dbReference>
<organism evidence="10 11">
    <name type="scientific">Suillus placidus</name>
    <dbReference type="NCBI Taxonomy" id="48579"/>
    <lineage>
        <taxon>Eukaryota</taxon>
        <taxon>Fungi</taxon>
        <taxon>Dikarya</taxon>
        <taxon>Basidiomycota</taxon>
        <taxon>Agaricomycotina</taxon>
        <taxon>Agaricomycetes</taxon>
        <taxon>Agaricomycetidae</taxon>
        <taxon>Boletales</taxon>
        <taxon>Suillineae</taxon>
        <taxon>Suillaceae</taxon>
        <taxon>Suillus</taxon>
    </lineage>
</organism>
<comment type="similarity">
    <text evidence="3">Belongs to the wax synthase family.</text>
</comment>
<dbReference type="InterPro" id="IPR044851">
    <property type="entry name" value="Wax_synthase"/>
</dbReference>
<feature type="transmembrane region" description="Helical" evidence="8">
    <location>
        <begin position="57"/>
        <end position="77"/>
    </location>
</feature>
<evidence type="ECO:0000256" key="7">
    <source>
        <dbReference type="ARBA" id="ARBA00023136"/>
    </source>
</evidence>
<evidence type="ECO:0000256" key="2">
    <source>
        <dbReference type="ARBA" id="ARBA00005179"/>
    </source>
</evidence>
<feature type="domain" description="Wax synthase" evidence="9">
    <location>
        <begin position="213"/>
        <end position="297"/>
    </location>
</feature>
<dbReference type="PANTHER" id="PTHR31595:SF57">
    <property type="entry name" value="OS04G0481900 PROTEIN"/>
    <property type="match status" value="1"/>
</dbReference>
<dbReference type="Proteomes" id="UP000714275">
    <property type="component" value="Unassembled WGS sequence"/>
</dbReference>
<keyword evidence="6 8" id="KW-1133">Transmembrane helix</keyword>
<keyword evidence="7 8" id="KW-0472">Membrane</keyword>
<keyword evidence="5 8" id="KW-0812">Transmembrane</keyword>
<comment type="subcellular location">
    <subcellularLocation>
        <location evidence="1">Membrane</location>
        <topology evidence="1">Multi-pass membrane protein</topology>
    </subcellularLocation>
</comment>
<dbReference type="PANTHER" id="PTHR31595">
    <property type="entry name" value="LONG-CHAIN-ALCOHOL O-FATTY-ACYLTRANSFERASE 3-RELATED"/>
    <property type="match status" value="1"/>
</dbReference>
<gene>
    <name evidence="10" type="ORF">EV702DRAFT_1027183</name>
</gene>
<evidence type="ECO:0000259" key="9">
    <source>
        <dbReference type="Pfam" id="PF13813"/>
    </source>
</evidence>
<dbReference type="InterPro" id="IPR032805">
    <property type="entry name" value="Wax_synthase_dom"/>
</dbReference>
<sequence length="379" mass="42233">MSPLVPLICTQVPALVLQLGITLDLRAPWNVATCITVIVVCLTCIQHVKTNILFVDYFIGMAISGIAMDAIHMTLLVRPLHTFRHQEQTQSAHELPWSKRFIWAAQLCGSPRGVGWNHQVKNLPEPTTKSRQEFVLSRLMSAARHFVWFDLAQFYINNNPAYKSAAAFASQNFTRRILACSGYLVFYYCMGVTIHSLIAALAVSCTSSKPSSWPNIFGKWEDAYTIRRFWGRTWHQFLRRFLAPFGQKMASFLGFKPGTNGSSYTQLYTAFFISGIAHVGGDAVLNPSHLGVSCPFFLYQALAITFEDMIIAAARHAGVAETKWTRRMGYVWVFCWFIITATPWVTAVGVAGVEGGGTALPSKFFPPSLCEILVKSVGI</sequence>
<evidence type="ECO:0000256" key="8">
    <source>
        <dbReference type="SAM" id="Phobius"/>
    </source>
</evidence>
<dbReference type="GO" id="GO:0006629">
    <property type="term" value="P:lipid metabolic process"/>
    <property type="evidence" value="ECO:0007669"/>
    <property type="project" value="InterPro"/>
</dbReference>
<evidence type="ECO:0000256" key="6">
    <source>
        <dbReference type="ARBA" id="ARBA00022989"/>
    </source>
</evidence>
<evidence type="ECO:0000256" key="1">
    <source>
        <dbReference type="ARBA" id="ARBA00004141"/>
    </source>
</evidence>
<comment type="pathway">
    <text evidence="2">Secondary metabolite biosynthesis.</text>
</comment>
<protein>
    <submittedName>
        <fullName evidence="10">Membrane bound O-acyl transferase family-domain-containing protein</fullName>
    </submittedName>
</protein>
<dbReference type="Pfam" id="PF13813">
    <property type="entry name" value="MBOAT_2"/>
    <property type="match status" value="1"/>
</dbReference>
<keyword evidence="4 10" id="KW-0808">Transferase</keyword>
<dbReference type="AlphaFoldDB" id="A0A9P7D3N3"/>
<evidence type="ECO:0000313" key="11">
    <source>
        <dbReference type="Proteomes" id="UP000714275"/>
    </source>
</evidence>
<evidence type="ECO:0000313" key="10">
    <source>
        <dbReference type="EMBL" id="KAG1777917.1"/>
    </source>
</evidence>
<evidence type="ECO:0000256" key="4">
    <source>
        <dbReference type="ARBA" id="ARBA00022679"/>
    </source>
</evidence>